<sequence length="225" mass="23256">MTVKVAVIYYSATGSVHALAQAVAEGAASAGAEVRLRRVAELAPDSAIDQNPLWRRHTDAAGSIPEASIDDLAWADAFAFGTPTRFGAPAAQLKQFIDQAGGLWHEGGLADKPVTAFTSAFNRHGGSEATLLSLGNVFYHWGALIVPPGFTDPVVYAAGGNPYGTSHVTGPTGDGPDTAVLEAARYQGQRLAQITIRLLGSGRVTDAADDGNAREALAATASRTA</sequence>
<dbReference type="RefSeq" id="WP_093890415.1">
    <property type="nucleotide sequence ID" value="NZ_FOQY01000028.1"/>
</dbReference>
<dbReference type="InterPro" id="IPR010089">
    <property type="entry name" value="Flavoprotein_WrbA-like"/>
</dbReference>
<dbReference type="GeneID" id="96301810"/>
<organism evidence="3 4">
    <name type="scientific">Streptosporangium canum</name>
    <dbReference type="NCBI Taxonomy" id="324952"/>
    <lineage>
        <taxon>Bacteria</taxon>
        <taxon>Bacillati</taxon>
        <taxon>Actinomycetota</taxon>
        <taxon>Actinomycetes</taxon>
        <taxon>Streptosporangiales</taxon>
        <taxon>Streptosporangiaceae</taxon>
        <taxon>Streptosporangium</taxon>
    </lineage>
</organism>
<gene>
    <name evidence="3" type="ORF">SAMN05216275_1289</name>
</gene>
<dbReference type="InterPro" id="IPR005025">
    <property type="entry name" value="FMN_Rdtase-like_dom"/>
</dbReference>
<evidence type="ECO:0000259" key="2">
    <source>
        <dbReference type="PROSITE" id="PS50902"/>
    </source>
</evidence>
<dbReference type="GO" id="GO:0010181">
    <property type="term" value="F:FMN binding"/>
    <property type="evidence" value="ECO:0007669"/>
    <property type="project" value="InterPro"/>
</dbReference>
<name>A0A1I4AD16_9ACTN</name>
<evidence type="ECO:0000256" key="1">
    <source>
        <dbReference type="ARBA" id="ARBA00006961"/>
    </source>
</evidence>
<dbReference type="EMBL" id="FOQY01000028">
    <property type="protein sequence ID" value="SFK54342.1"/>
    <property type="molecule type" value="Genomic_DNA"/>
</dbReference>
<dbReference type="Proteomes" id="UP000199111">
    <property type="component" value="Unassembled WGS sequence"/>
</dbReference>
<dbReference type="PANTHER" id="PTHR30546">
    <property type="entry name" value="FLAVODOXIN-RELATED PROTEIN WRBA-RELATED"/>
    <property type="match status" value="1"/>
</dbReference>
<evidence type="ECO:0000313" key="4">
    <source>
        <dbReference type="Proteomes" id="UP000199111"/>
    </source>
</evidence>
<reference evidence="4" key="1">
    <citation type="submission" date="2016-10" db="EMBL/GenBank/DDBJ databases">
        <authorList>
            <person name="Varghese N."/>
            <person name="Submissions S."/>
        </authorList>
    </citation>
    <scope>NUCLEOTIDE SEQUENCE [LARGE SCALE GENOMIC DNA]</scope>
    <source>
        <strain evidence="4">CGMCC 4.2126</strain>
    </source>
</reference>
<dbReference type="InterPro" id="IPR008254">
    <property type="entry name" value="Flavodoxin/NO_synth"/>
</dbReference>
<evidence type="ECO:0000313" key="3">
    <source>
        <dbReference type="EMBL" id="SFK54342.1"/>
    </source>
</evidence>
<comment type="similarity">
    <text evidence="1">Belongs to the WrbA family.</text>
</comment>
<dbReference type="FunFam" id="3.40.50.360:FF:000001">
    <property type="entry name" value="NAD(P)H dehydrogenase (Quinone) FQR1-like"/>
    <property type="match status" value="1"/>
</dbReference>
<dbReference type="SUPFAM" id="SSF52218">
    <property type="entry name" value="Flavoproteins"/>
    <property type="match status" value="1"/>
</dbReference>
<feature type="domain" description="Flavodoxin-like" evidence="2">
    <location>
        <begin position="5"/>
        <end position="192"/>
    </location>
</feature>
<proteinExistence type="inferred from homology"/>
<dbReference type="PANTHER" id="PTHR30546:SF23">
    <property type="entry name" value="FLAVOPROTEIN-LIKE PROTEIN YCP4-RELATED"/>
    <property type="match status" value="1"/>
</dbReference>
<dbReference type="GO" id="GO:0003955">
    <property type="term" value="F:NAD(P)H dehydrogenase (quinone) activity"/>
    <property type="evidence" value="ECO:0007669"/>
    <property type="project" value="InterPro"/>
</dbReference>
<dbReference type="InterPro" id="IPR029039">
    <property type="entry name" value="Flavoprotein-like_sf"/>
</dbReference>
<dbReference type="NCBIfam" id="TIGR01755">
    <property type="entry name" value="flav_wrbA"/>
    <property type="match status" value="1"/>
</dbReference>
<dbReference type="AlphaFoldDB" id="A0A1I4AD16"/>
<dbReference type="PROSITE" id="PS50902">
    <property type="entry name" value="FLAVODOXIN_LIKE"/>
    <property type="match status" value="1"/>
</dbReference>
<protein>
    <submittedName>
        <fullName evidence="3">NAD(P)H dehydrogenase (Quinone)</fullName>
    </submittedName>
</protein>
<dbReference type="NCBIfam" id="NF002999">
    <property type="entry name" value="PRK03767.1"/>
    <property type="match status" value="1"/>
</dbReference>
<accession>A0A1I4AD16</accession>
<dbReference type="Gene3D" id="3.40.50.360">
    <property type="match status" value="1"/>
</dbReference>
<dbReference type="GO" id="GO:0016020">
    <property type="term" value="C:membrane"/>
    <property type="evidence" value="ECO:0007669"/>
    <property type="project" value="TreeGrafter"/>
</dbReference>
<keyword evidence="4" id="KW-1185">Reference proteome</keyword>
<dbReference type="Pfam" id="PF03358">
    <property type="entry name" value="FMN_red"/>
    <property type="match status" value="1"/>
</dbReference>